<feature type="binding site" evidence="6">
    <location>
        <position position="147"/>
    </location>
    <ligand>
        <name>Fe cation</name>
        <dbReference type="ChEBI" id="CHEBI:24875"/>
    </ligand>
</feature>
<keyword evidence="3 6" id="KW-0378">Hydrolase</keyword>
<dbReference type="NCBIfam" id="TIGR00079">
    <property type="entry name" value="pept_deformyl"/>
    <property type="match status" value="1"/>
</dbReference>
<keyword evidence="8" id="KW-1185">Reference proteome</keyword>
<dbReference type="InterPro" id="IPR036821">
    <property type="entry name" value="Peptide_deformylase_sf"/>
</dbReference>
<feature type="active site" evidence="6">
    <location>
        <position position="144"/>
    </location>
</feature>
<dbReference type="PIRSF" id="PIRSF004749">
    <property type="entry name" value="Pep_def"/>
    <property type="match status" value="1"/>
</dbReference>
<dbReference type="PRINTS" id="PR01576">
    <property type="entry name" value="PDEFORMYLASE"/>
</dbReference>
<name>A0ABW0NL26_9BURK</name>
<dbReference type="GO" id="GO:0042586">
    <property type="term" value="F:peptide deformylase activity"/>
    <property type="evidence" value="ECO:0007669"/>
    <property type="project" value="UniProtKB-EC"/>
</dbReference>
<dbReference type="RefSeq" id="WP_376852086.1">
    <property type="nucleotide sequence ID" value="NZ_JBHSMF010000010.1"/>
</dbReference>
<dbReference type="PANTHER" id="PTHR10458">
    <property type="entry name" value="PEPTIDE DEFORMYLASE"/>
    <property type="match status" value="1"/>
</dbReference>
<organism evidence="7 8">
    <name type="scientific">Caenimonas terrae</name>
    <dbReference type="NCBI Taxonomy" id="696074"/>
    <lineage>
        <taxon>Bacteria</taxon>
        <taxon>Pseudomonadati</taxon>
        <taxon>Pseudomonadota</taxon>
        <taxon>Betaproteobacteria</taxon>
        <taxon>Burkholderiales</taxon>
        <taxon>Comamonadaceae</taxon>
        <taxon>Caenimonas</taxon>
    </lineage>
</organism>
<dbReference type="EMBL" id="JBHSMF010000010">
    <property type="protein sequence ID" value="MFC5499838.1"/>
    <property type="molecule type" value="Genomic_DNA"/>
</dbReference>
<dbReference type="HAMAP" id="MF_00163">
    <property type="entry name" value="Pep_deformylase"/>
    <property type="match status" value="1"/>
</dbReference>
<gene>
    <name evidence="6 7" type="primary">def</name>
    <name evidence="7" type="ORF">ACFPOE_20015</name>
</gene>
<evidence type="ECO:0000313" key="8">
    <source>
        <dbReference type="Proteomes" id="UP001596037"/>
    </source>
</evidence>
<keyword evidence="5 6" id="KW-0408">Iron</keyword>
<dbReference type="PANTHER" id="PTHR10458:SF20">
    <property type="entry name" value="PEPTIDE DEFORMYLASE 1"/>
    <property type="match status" value="1"/>
</dbReference>
<accession>A0ABW0NL26</accession>
<comment type="function">
    <text evidence="6">Removes the formyl group from the N-terminal Met of newly synthesized proteins. Requires at least a dipeptide for an efficient rate of reaction. N-terminal L-methionine is a prerequisite for activity but the enzyme has broad specificity at other positions.</text>
</comment>
<comment type="similarity">
    <text evidence="1 6">Belongs to the polypeptide deformylase family.</text>
</comment>
<comment type="catalytic activity">
    <reaction evidence="6">
        <text>N-terminal N-formyl-L-methionyl-[peptide] + H2O = N-terminal L-methionyl-[peptide] + formate</text>
        <dbReference type="Rhea" id="RHEA:24420"/>
        <dbReference type="Rhea" id="RHEA-COMP:10639"/>
        <dbReference type="Rhea" id="RHEA-COMP:10640"/>
        <dbReference type="ChEBI" id="CHEBI:15377"/>
        <dbReference type="ChEBI" id="CHEBI:15740"/>
        <dbReference type="ChEBI" id="CHEBI:49298"/>
        <dbReference type="ChEBI" id="CHEBI:64731"/>
        <dbReference type="EC" id="3.5.1.88"/>
    </reaction>
</comment>
<dbReference type="Proteomes" id="UP001596037">
    <property type="component" value="Unassembled WGS sequence"/>
</dbReference>
<keyword evidence="2 6" id="KW-0479">Metal-binding</keyword>
<proteinExistence type="inferred from homology"/>
<feature type="binding site" evidence="6">
    <location>
        <position position="101"/>
    </location>
    <ligand>
        <name>Fe cation</name>
        <dbReference type="ChEBI" id="CHEBI:24875"/>
    </ligand>
</feature>
<comment type="cofactor">
    <cofactor evidence="6">
        <name>Fe(2+)</name>
        <dbReference type="ChEBI" id="CHEBI:29033"/>
    </cofactor>
    <text evidence="6">Binds 1 Fe(2+) ion.</text>
</comment>
<dbReference type="SUPFAM" id="SSF56420">
    <property type="entry name" value="Peptide deformylase"/>
    <property type="match status" value="1"/>
</dbReference>
<feature type="binding site" evidence="6">
    <location>
        <position position="143"/>
    </location>
    <ligand>
        <name>Fe cation</name>
        <dbReference type="ChEBI" id="CHEBI:24875"/>
    </ligand>
</feature>
<dbReference type="Gene3D" id="3.90.45.10">
    <property type="entry name" value="Peptide deformylase"/>
    <property type="match status" value="1"/>
</dbReference>
<reference evidence="8" key="1">
    <citation type="journal article" date="2019" name="Int. J. Syst. Evol. Microbiol.">
        <title>The Global Catalogue of Microorganisms (GCM) 10K type strain sequencing project: providing services to taxonomists for standard genome sequencing and annotation.</title>
        <authorList>
            <consortium name="The Broad Institute Genomics Platform"/>
            <consortium name="The Broad Institute Genome Sequencing Center for Infectious Disease"/>
            <person name="Wu L."/>
            <person name="Ma J."/>
        </authorList>
    </citation>
    <scope>NUCLEOTIDE SEQUENCE [LARGE SCALE GENOMIC DNA]</scope>
    <source>
        <strain evidence="8">CCUG 57401</strain>
    </source>
</reference>
<evidence type="ECO:0000313" key="7">
    <source>
        <dbReference type="EMBL" id="MFC5499838.1"/>
    </source>
</evidence>
<dbReference type="InterPro" id="IPR023635">
    <property type="entry name" value="Peptide_deformylase"/>
</dbReference>
<dbReference type="NCBIfam" id="NF001159">
    <property type="entry name" value="PRK00150.1-3"/>
    <property type="match status" value="1"/>
</dbReference>
<evidence type="ECO:0000256" key="5">
    <source>
        <dbReference type="ARBA" id="ARBA00023004"/>
    </source>
</evidence>
<evidence type="ECO:0000256" key="3">
    <source>
        <dbReference type="ARBA" id="ARBA00022801"/>
    </source>
</evidence>
<sequence>MTIREILKMGDERLLRVAKPVAQFDSDEVHLLVSDMFETMRAVNGAGLAAPQIGIDLQLVIFGTDAPNPRYPDAPPVPRTVLLNPVVTPIGEAEESDWEGCLSVPGLRAVVPRWAKVRYQGFDQYGDPIDRTVEGFHARVVQHECDHLVGKLYPMRVRDFTKFGFTEVLFPGLDATADD</sequence>
<protein>
    <recommendedName>
        <fullName evidence="6">Peptide deformylase</fullName>
        <shortName evidence="6">PDF</shortName>
        <ecNumber evidence="6">3.5.1.88</ecNumber>
    </recommendedName>
    <alternativeName>
        <fullName evidence="6">Polypeptide deformylase</fullName>
    </alternativeName>
</protein>
<keyword evidence="4 6" id="KW-0648">Protein biosynthesis</keyword>
<evidence type="ECO:0000256" key="2">
    <source>
        <dbReference type="ARBA" id="ARBA00022723"/>
    </source>
</evidence>
<dbReference type="CDD" id="cd00487">
    <property type="entry name" value="Pep_deformylase"/>
    <property type="match status" value="1"/>
</dbReference>
<evidence type="ECO:0000256" key="1">
    <source>
        <dbReference type="ARBA" id="ARBA00010759"/>
    </source>
</evidence>
<dbReference type="Pfam" id="PF01327">
    <property type="entry name" value="Pep_deformylase"/>
    <property type="match status" value="1"/>
</dbReference>
<dbReference type="EC" id="3.5.1.88" evidence="6"/>
<evidence type="ECO:0000256" key="4">
    <source>
        <dbReference type="ARBA" id="ARBA00022917"/>
    </source>
</evidence>
<comment type="caution">
    <text evidence="7">The sequence shown here is derived from an EMBL/GenBank/DDBJ whole genome shotgun (WGS) entry which is preliminary data.</text>
</comment>
<evidence type="ECO:0000256" key="6">
    <source>
        <dbReference type="HAMAP-Rule" id="MF_00163"/>
    </source>
</evidence>